<reference evidence="2" key="1">
    <citation type="submission" date="2013-12" db="EMBL/GenBank/DDBJ databases">
        <title>The Genome Sequence of Aphanomyces astaci APO3.</title>
        <authorList>
            <consortium name="The Broad Institute Genomics Platform"/>
            <person name="Russ C."/>
            <person name="Tyler B."/>
            <person name="van West P."/>
            <person name="Dieguez-Uribeondo J."/>
            <person name="Young S.K."/>
            <person name="Zeng Q."/>
            <person name="Gargeya S."/>
            <person name="Fitzgerald M."/>
            <person name="Abouelleil A."/>
            <person name="Alvarado L."/>
            <person name="Chapman S.B."/>
            <person name="Gainer-Dewar J."/>
            <person name="Goldberg J."/>
            <person name="Griggs A."/>
            <person name="Gujja S."/>
            <person name="Hansen M."/>
            <person name="Howarth C."/>
            <person name="Imamovic A."/>
            <person name="Ireland A."/>
            <person name="Larimer J."/>
            <person name="McCowan C."/>
            <person name="Murphy C."/>
            <person name="Pearson M."/>
            <person name="Poon T.W."/>
            <person name="Priest M."/>
            <person name="Roberts A."/>
            <person name="Saif S."/>
            <person name="Shea T."/>
            <person name="Sykes S."/>
            <person name="Wortman J."/>
            <person name="Nusbaum C."/>
            <person name="Birren B."/>
        </authorList>
    </citation>
    <scope>NUCLEOTIDE SEQUENCE [LARGE SCALE GENOMIC DNA]</scope>
    <source>
        <strain evidence="2">APO3</strain>
    </source>
</reference>
<evidence type="ECO:0000313" key="2">
    <source>
        <dbReference type="EMBL" id="ETV83423.1"/>
    </source>
</evidence>
<dbReference type="AlphaFoldDB" id="W4GWY2"/>
<evidence type="ECO:0000256" key="1">
    <source>
        <dbReference type="SAM" id="MobiDB-lite"/>
    </source>
</evidence>
<dbReference type="EMBL" id="KI913120">
    <property type="protein sequence ID" value="ETV83422.1"/>
    <property type="molecule type" value="Genomic_DNA"/>
</dbReference>
<protein>
    <submittedName>
        <fullName evidence="2">Uncharacterized protein</fullName>
    </submittedName>
</protein>
<dbReference type="GeneID" id="20806146"/>
<dbReference type="RefSeq" id="XP_009826852.1">
    <property type="nucleotide sequence ID" value="XM_009828550.1"/>
</dbReference>
<dbReference type="OrthoDB" id="77666at2759"/>
<name>W4GWY2_APHAT</name>
<dbReference type="VEuPathDB" id="FungiDB:H257_04150"/>
<dbReference type="RefSeq" id="XP_009826853.1">
    <property type="nucleotide sequence ID" value="XM_009828551.1"/>
</dbReference>
<feature type="region of interest" description="Disordered" evidence="1">
    <location>
        <begin position="73"/>
        <end position="92"/>
    </location>
</feature>
<organism evidence="2">
    <name type="scientific">Aphanomyces astaci</name>
    <name type="common">Crayfish plague agent</name>
    <dbReference type="NCBI Taxonomy" id="112090"/>
    <lineage>
        <taxon>Eukaryota</taxon>
        <taxon>Sar</taxon>
        <taxon>Stramenopiles</taxon>
        <taxon>Oomycota</taxon>
        <taxon>Saprolegniomycetes</taxon>
        <taxon>Saprolegniales</taxon>
        <taxon>Verrucalvaceae</taxon>
        <taxon>Aphanomyces</taxon>
    </lineage>
</organism>
<gene>
    <name evidence="2" type="ORF">H257_04150</name>
</gene>
<sequence length="92" mass="9955">MGPPKTDNLAKNLLSRRTERQRFDSADWAMTLPMNSAVKKEVLHTSPGADSHRAAVPLKDYDAASSTSFASLKISPHLPKPTTCSPSPVVQP</sequence>
<proteinExistence type="predicted"/>
<accession>W4GWY2</accession>
<feature type="compositionally biased region" description="Polar residues" evidence="1">
    <location>
        <begin position="82"/>
        <end position="92"/>
    </location>
</feature>
<dbReference type="EMBL" id="KI913120">
    <property type="protein sequence ID" value="ETV83423.1"/>
    <property type="molecule type" value="Genomic_DNA"/>
</dbReference>